<gene>
    <name evidence="8" type="primary">trs23</name>
    <name evidence="8" type="ORF">DEBR0S6_04082G</name>
</gene>
<comment type="subcellular location">
    <subcellularLocation>
        <location evidence="7">Endoplasmic reticulum</location>
    </subcellularLocation>
    <subcellularLocation>
        <location evidence="7">Golgi apparatus</location>
        <location evidence="7">cis-Golgi network</location>
    </subcellularLocation>
    <subcellularLocation>
        <location evidence="1">Golgi apparatus</location>
    </subcellularLocation>
</comment>
<comment type="subunit">
    <text evidence="7">Part of the multisubunit transport protein particle (TRAPP) complex.</text>
</comment>
<dbReference type="PANTHER" id="PTHR23249:SF15">
    <property type="entry name" value="TRAFFICKING PROTEIN PARTICLE COMPLEX SUBUNIT 4"/>
    <property type="match status" value="1"/>
</dbReference>
<keyword evidence="5 7" id="KW-0333">Golgi apparatus</keyword>
<name>A0A3F2Y8Q1_DEKBR</name>
<dbReference type="OMA" id="NKTFHEG"/>
<evidence type="ECO:0000256" key="3">
    <source>
        <dbReference type="ARBA" id="ARBA00022824"/>
    </source>
</evidence>
<evidence type="ECO:0000256" key="5">
    <source>
        <dbReference type="ARBA" id="ARBA00023034"/>
    </source>
</evidence>
<dbReference type="SMART" id="SM01399">
    <property type="entry name" value="Sybindin"/>
    <property type="match status" value="1"/>
</dbReference>
<keyword evidence="9" id="KW-1185">Reference proteome</keyword>
<dbReference type="AlphaFoldDB" id="A0A3F2Y8Q1"/>
<dbReference type="Pfam" id="PF04099">
    <property type="entry name" value="Sybindin"/>
    <property type="match status" value="1"/>
</dbReference>
<dbReference type="InterPro" id="IPR007233">
    <property type="entry name" value="TRAPPC"/>
</dbReference>
<keyword evidence="3 7" id="KW-0256">Endoplasmic reticulum</keyword>
<dbReference type="GO" id="GO:0030008">
    <property type="term" value="C:TRAPP complex"/>
    <property type="evidence" value="ECO:0007669"/>
    <property type="project" value="UniProtKB-UniRule"/>
</dbReference>
<dbReference type="Gene3D" id="3.30.450.70">
    <property type="match status" value="1"/>
</dbReference>
<keyword evidence="2 7" id="KW-0813">Transport</keyword>
<dbReference type="STRING" id="5007.A0A3F2Y8Q1"/>
<organism evidence="8 9">
    <name type="scientific">Dekkera bruxellensis</name>
    <name type="common">Brettanomyces custersii</name>
    <dbReference type="NCBI Taxonomy" id="5007"/>
    <lineage>
        <taxon>Eukaryota</taxon>
        <taxon>Fungi</taxon>
        <taxon>Dikarya</taxon>
        <taxon>Ascomycota</taxon>
        <taxon>Saccharomycotina</taxon>
        <taxon>Pichiomycetes</taxon>
        <taxon>Pichiales</taxon>
        <taxon>Pichiaceae</taxon>
        <taxon>Brettanomyces</taxon>
    </lineage>
</organism>
<evidence type="ECO:0000313" key="8">
    <source>
        <dbReference type="EMBL" id="VUG19950.1"/>
    </source>
</evidence>
<evidence type="ECO:0000256" key="4">
    <source>
        <dbReference type="ARBA" id="ARBA00022892"/>
    </source>
</evidence>
<dbReference type="InterPro" id="IPR011012">
    <property type="entry name" value="Longin-like_dom_sf"/>
</dbReference>
<comment type="similarity">
    <text evidence="6">Belongs to the TRAPP small subunits family. TRAPPC4 subfamily.</text>
</comment>
<keyword evidence="4 7" id="KW-0931">ER-Golgi transport</keyword>
<dbReference type="GO" id="GO:0006888">
    <property type="term" value="P:endoplasmic reticulum to Golgi vesicle-mediated transport"/>
    <property type="evidence" value="ECO:0007669"/>
    <property type="project" value="UniProtKB-UniRule"/>
</dbReference>
<protein>
    <recommendedName>
        <fullName evidence="7">Trafficking protein particle complex subunit</fullName>
    </recommendedName>
</protein>
<dbReference type="Proteomes" id="UP000478008">
    <property type="component" value="Unassembled WGS sequence"/>
</dbReference>
<dbReference type="PANTHER" id="PTHR23249">
    <property type="entry name" value="TRAFFICKING PROTEIN PARTICLE COMPLEX SUBUNIT"/>
    <property type="match status" value="1"/>
</dbReference>
<evidence type="ECO:0000256" key="7">
    <source>
        <dbReference type="RuleBase" id="RU366065"/>
    </source>
</evidence>
<evidence type="ECO:0000256" key="6">
    <source>
        <dbReference type="ARBA" id="ARBA00038179"/>
    </source>
</evidence>
<evidence type="ECO:0000313" key="9">
    <source>
        <dbReference type="Proteomes" id="UP000478008"/>
    </source>
</evidence>
<evidence type="ECO:0000256" key="1">
    <source>
        <dbReference type="ARBA" id="ARBA00004555"/>
    </source>
</evidence>
<dbReference type="EMBL" id="CABFWN010000006">
    <property type="protein sequence ID" value="VUG19950.1"/>
    <property type="molecule type" value="Genomic_DNA"/>
</dbReference>
<sequence length="155" mass="17629">MPIYSFYLISKSGSLLYQKDFHSQNSPISKQNSNDYLVIASTLHGVHAIASKLTPEEAMGNYEKSRLPTNSNRFGLQCITTAKFKIFIHQTTTGLKLILFTSNDVSLIQATQLQGQLYKSYADYVLKNPFYRLDMPIRFRLFDDKVLTVVTGYNA</sequence>
<reference evidence="8 9" key="1">
    <citation type="submission" date="2019-07" db="EMBL/GenBank/DDBJ databases">
        <authorList>
            <person name="Friedrich A."/>
            <person name="Schacherer J."/>
        </authorList>
    </citation>
    <scope>NUCLEOTIDE SEQUENCE [LARGE SCALE GENOMIC DNA]</scope>
</reference>
<dbReference type="SUPFAM" id="SSF64356">
    <property type="entry name" value="SNARE-like"/>
    <property type="match status" value="1"/>
</dbReference>
<proteinExistence type="inferred from homology"/>
<evidence type="ECO:0000256" key="2">
    <source>
        <dbReference type="ARBA" id="ARBA00022448"/>
    </source>
</evidence>
<dbReference type="CDD" id="cd14856">
    <property type="entry name" value="TRAPPC4_synbindin"/>
    <property type="match status" value="1"/>
</dbReference>
<dbReference type="GO" id="GO:0005794">
    <property type="term" value="C:Golgi apparatus"/>
    <property type="evidence" value="ECO:0007669"/>
    <property type="project" value="UniProtKB-SubCell"/>
</dbReference>
<dbReference type="GO" id="GO:0005783">
    <property type="term" value="C:endoplasmic reticulum"/>
    <property type="evidence" value="ECO:0007669"/>
    <property type="project" value="UniProtKB-SubCell"/>
</dbReference>
<accession>A0A3F2Y8Q1</accession>